<name>A0A2N5T6Q5_9BASI</name>
<gene>
    <name evidence="4" type="ORF">PCASD_18788</name>
</gene>
<dbReference type="GO" id="GO:0006397">
    <property type="term" value="P:mRNA processing"/>
    <property type="evidence" value="ECO:0007669"/>
    <property type="project" value="UniProtKB-KW"/>
</dbReference>
<dbReference type="InterPro" id="IPR001878">
    <property type="entry name" value="Znf_CCHC"/>
</dbReference>
<proteinExistence type="predicted"/>
<keyword evidence="2" id="KW-0479">Metal-binding</keyword>
<accession>A0A2N5T6Q5</accession>
<dbReference type="GO" id="GO:0008270">
    <property type="term" value="F:zinc ion binding"/>
    <property type="evidence" value="ECO:0007669"/>
    <property type="project" value="UniProtKB-KW"/>
</dbReference>
<sequence>MVGQKTNPRRTGKCYNCEIIGHSAKECRKPWTNYKYAPPKANVGETEPINILFIAVKGDDNAEDKEEITFYDPVTAEIKIFGDLGNDGYHVMTGIITANNIQAFSKGSMILDSGASDHMFNNKDDFSNYIKHNGKVEIAV</sequence>
<evidence type="ECO:0000256" key="2">
    <source>
        <dbReference type="PROSITE-ProRule" id="PRU00047"/>
    </source>
</evidence>
<dbReference type="Pfam" id="PF00098">
    <property type="entry name" value="zf-CCHC"/>
    <property type="match status" value="1"/>
</dbReference>
<evidence type="ECO:0000313" key="4">
    <source>
        <dbReference type="EMBL" id="PLW21174.1"/>
    </source>
</evidence>
<comment type="caution">
    <text evidence="4">The sequence shown here is derived from an EMBL/GenBank/DDBJ whole genome shotgun (WGS) entry which is preliminary data.</text>
</comment>
<dbReference type="Proteomes" id="UP000235392">
    <property type="component" value="Unassembled WGS sequence"/>
</dbReference>
<dbReference type="SMART" id="SM00343">
    <property type="entry name" value="ZnF_C2HC"/>
    <property type="match status" value="1"/>
</dbReference>
<evidence type="ECO:0000256" key="1">
    <source>
        <dbReference type="ARBA" id="ARBA00022664"/>
    </source>
</evidence>
<dbReference type="EMBL" id="PGCI01000688">
    <property type="protein sequence ID" value="PLW21174.1"/>
    <property type="molecule type" value="Genomic_DNA"/>
</dbReference>
<evidence type="ECO:0000259" key="3">
    <source>
        <dbReference type="PROSITE" id="PS50158"/>
    </source>
</evidence>
<dbReference type="SUPFAM" id="SSF57756">
    <property type="entry name" value="Retrovirus zinc finger-like domains"/>
    <property type="match status" value="1"/>
</dbReference>
<reference evidence="4 5" key="1">
    <citation type="submission" date="2017-11" db="EMBL/GenBank/DDBJ databases">
        <title>De novo assembly and phasing of dikaryotic genomes from two isolates of Puccinia coronata f. sp. avenae, the causal agent of oat crown rust.</title>
        <authorList>
            <person name="Miller M.E."/>
            <person name="Zhang Y."/>
            <person name="Omidvar V."/>
            <person name="Sperschneider J."/>
            <person name="Schwessinger B."/>
            <person name="Raley C."/>
            <person name="Palmer J.M."/>
            <person name="Garnica D."/>
            <person name="Upadhyaya N."/>
            <person name="Rathjen J."/>
            <person name="Taylor J.M."/>
            <person name="Park R.F."/>
            <person name="Dodds P.N."/>
            <person name="Hirsch C.D."/>
            <person name="Kianian S.F."/>
            <person name="Figueroa M."/>
        </authorList>
    </citation>
    <scope>NUCLEOTIDE SEQUENCE [LARGE SCALE GENOMIC DNA]</scope>
    <source>
        <strain evidence="4">12SD80</strain>
    </source>
</reference>
<evidence type="ECO:0000313" key="5">
    <source>
        <dbReference type="Proteomes" id="UP000235392"/>
    </source>
</evidence>
<keyword evidence="2" id="KW-0863">Zinc-finger</keyword>
<protein>
    <recommendedName>
        <fullName evidence="3">CCHC-type domain-containing protein</fullName>
    </recommendedName>
</protein>
<dbReference type="PROSITE" id="PS50158">
    <property type="entry name" value="ZF_CCHC"/>
    <property type="match status" value="1"/>
</dbReference>
<dbReference type="InterPro" id="IPR036875">
    <property type="entry name" value="Znf_CCHC_sf"/>
</dbReference>
<keyword evidence="2" id="KW-0862">Zinc</keyword>
<organism evidence="4 5">
    <name type="scientific">Puccinia coronata f. sp. avenae</name>
    <dbReference type="NCBI Taxonomy" id="200324"/>
    <lineage>
        <taxon>Eukaryota</taxon>
        <taxon>Fungi</taxon>
        <taxon>Dikarya</taxon>
        <taxon>Basidiomycota</taxon>
        <taxon>Pucciniomycotina</taxon>
        <taxon>Pucciniomycetes</taxon>
        <taxon>Pucciniales</taxon>
        <taxon>Pucciniaceae</taxon>
        <taxon>Puccinia</taxon>
    </lineage>
</organism>
<keyword evidence="1" id="KW-0507">mRNA processing</keyword>
<dbReference type="AlphaFoldDB" id="A0A2N5T6Q5"/>
<dbReference type="Gene3D" id="4.10.60.10">
    <property type="entry name" value="Zinc finger, CCHC-type"/>
    <property type="match status" value="1"/>
</dbReference>
<dbReference type="GO" id="GO:0003676">
    <property type="term" value="F:nucleic acid binding"/>
    <property type="evidence" value="ECO:0007669"/>
    <property type="project" value="InterPro"/>
</dbReference>
<feature type="domain" description="CCHC-type" evidence="3">
    <location>
        <begin position="13"/>
        <end position="29"/>
    </location>
</feature>